<organism evidence="8 9">
    <name type="scientific">Cylindrotheca closterium</name>
    <dbReference type="NCBI Taxonomy" id="2856"/>
    <lineage>
        <taxon>Eukaryota</taxon>
        <taxon>Sar</taxon>
        <taxon>Stramenopiles</taxon>
        <taxon>Ochrophyta</taxon>
        <taxon>Bacillariophyta</taxon>
        <taxon>Bacillariophyceae</taxon>
        <taxon>Bacillariophycidae</taxon>
        <taxon>Bacillariales</taxon>
        <taxon>Bacillariaceae</taxon>
        <taxon>Cylindrotheca</taxon>
    </lineage>
</organism>
<keyword evidence="9" id="KW-1185">Reference proteome</keyword>
<comment type="subcellular location">
    <subcellularLocation>
        <location evidence="1">Cell membrane</location>
        <topology evidence="1">Multi-pass membrane protein</topology>
    </subcellularLocation>
</comment>
<feature type="transmembrane region" description="Helical" evidence="6">
    <location>
        <begin position="173"/>
        <end position="193"/>
    </location>
</feature>
<name>A0AAD2GA22_9STRA</name>
<keyword evidence="2" id="KW-1003">Cell membrane</keyword>
<feature type="transmembrane region" description="Helical" evidence="6">
    <location>
        <begin position="124"/>
        <end position="143"/>
    </location>
</feature>
<protein>
    <recommendedName>
        <fullName evidence="7">VTT domain-containing protein</fullName>
    </recommendedName>
</protein>
<evidence type="ECO:0000256" key="5">
    <source>
        <dbReference type="ARBA" id="ARBA00023136"/>
    </source>
</evidence>
<dbReference type="InterPro" id="IPR032816">
    <property type="entry name" value="VTT_dom"/>
</dbReference>
<comment type="caution">
    <text evidence="8">The sequence shown here is derived from an EMBL/GenBank/DDBJ whole genome shotgun (WGS) entry which is preliminary data.</text>
</comment>
<dbReference type="InterPro" id="IPR015414">
    <property type="entry name" value="TMEM64"/>
</dbReference>
<gene>
    <name evidence="8" type="ORF">CYCCA115_LOCUS22742</name>
</gene>
<evidence type="ECO:0000256" key="2">
    <source>
        <dbReference type="ARBA" id="ARBA00022475"/>
    </source>
</evidence>
<keyword evidence="4 6" id="KW-1133">Transmembrane helix</keyword>
<reference evidence="8" key="1">
    <citation type="submission" date="2023-08" db="EMBL/GenBank/DDBJ databases">
        <authorList>
            <person name="Audoor S."/>
            <person name="Bilcke G."/>
        </authorList>
    </citation>
    <scope>NUCLEOTIDE SEQUENCE</scope>
</reference>
<accession>A0AAD2GA22</accession>
<sequence>MTVSLRLQVCSIVVFIASYTSSFHHNSLKPRYQLGPSIFQPPFNKNHQYDGILLRSSTLEPEAAQVYGITASGEPCKRCQKLGEFCWQHKWQETDKSSENSMGIFSDSKTTLALCLSSCAKRKACVYAIMGLLTVLTTMSLAFRNYVPRSSVTQSIKTVSTQVLKQHNVTASILRLLPLGAFAFGLAFLKFLMGRRVDTVDLLRTVDSTVQKVRYVGDLPSFQTPLSRFEPEPVASSSTGSRQAMKVPTRQKIFYGRPASQLMARNNDDSDSESMDKNNDTGDFTTMDAIKGAIPLLVLVVLASKFETFLHLSQVLKANVNPTYIRDTMVPILDRLNGAGTKGQVIYTLSLVLWTMTVGVTTPIETAAGIAFGTKKGIVCNALGKTGGAVLSFVLGRYFLYKYVRSKLKDNELLGLVEESIEENPLGVSLMMRFAPLPEFAKNFGLSILKVPARWFAVAVLLHGVPFTCLWTSVGAETASVMRGGAPSATLKILMTGVAWFGLISPTVIGLWINSLRKKRIEREEGNAA</sequence>
<dbReference type="PANTHER" id="PTHR12677:SF59">
    <property type="entry name" value="GOLGI APPARATUS MEMBRANE PROTEIN TVP38-RELATED"/>
    <property type="match status" value="1"/>
</dbReference>
<feature type="transmembrane region" description="Helical" evidence="6">
    <location>
        <begin position="493"/>
        <end position="513"/>
    </location>
</feature>
<keyword evidence="5 6" id="KW-0472">Membrane</keyword>
<evidence type="ECO:0000313" key="8">
    <source>
        <dbReference type="EMBL" id="CAJ1967372.1"/>
    </source>
</evidence>
<evidence type="ECO:0000256" key="1">
    <source>
        <dbReference type="ARBA" id="ARBA00004651"/>
    </source>
</evidence>
<evidence type="ECO:0000256" key="4">
    <source>
        <dbReference type="ARBA" id="ARBA00022989"/>
    </source>
</evidence>
<keyword evidence="3 6" id="KW-0812">Transmembrane</keyword>
<proteinExistence type="predicted"/>
<dbReference type="PANTHER" id="PTHR12677">
    <property type="entry name" value="GOLGI APPARATUS MEMBRANE PROTEIN TVP38-RELATED"/>
    <property type="match status" value="1"/>
</dbReference>
<evidence type="ECO:0000259" key="7">
    <source>
        <dbReference type="Pfam" id="PF09335"/>
    </source>
</evidence>
<feature type="domain" description="VTT" evidence="7">
    <location>
        <begin position="362"/>
        <end position="476"/>
    </location>
</feature>
<dbReference type="GO" id="GO:0005886">
    <property type="term" value="C:plasma membrane"/>
    <property type="evidence" value="ECO:0007669"/>
    <property type="project" value="UniProtKB-SubCell"/>
</dbReference>
<evidence type="ECO:0000256" key="3">
    <source>
        <dbReference type="ARBA" id="ARBA00022692"/>
    </source>
</evidence>
<dbReference type="EMBL" id="CAKOGP040002325">
    <property type="protein sequence ID" value="CAJ1967372.1"/>
    <property type="molecule type" value="Genomic_DNA"/>
</dbReference>
<evidence type="ECO:0000313" key="9">
    <source>
        <dbReference type="Proteomes" id="UP001295423"/>
    </source>
</evidence>
<dbReference type="Proteomes" id="UP001295423">
    <property type="component" value="Unassembled WGS sequence"/>
</dbReference>
<dbReference type="AlphaFoldDB" id="A0AAD2GA22"/>
<dbReference type="Pfam" id="PF09335">
    <property type="entry name" value="VTT_dom"/>
    <property type="match status" value="1"/>
</dbReference>
<feature type="transmembrane region" description="Helical" evidence="6">
    <location>
        <begin position="455"/>
        <end position="473"/>
    </location>
</feature>
<evidence type="ECO:0000256" key="6">
    <source>
        <dbReference type="SAM" id="Phobius"/>
    </source>
</evidence>